<keyword evidence="1" id="KW-0732">Signal</keyword>
<sequence>MKMRILNAVLALSLLVSPLTQAKTYPENLVGDSYLSDFYEWDQEIPKVSGTLLKIEDLTPSYIGQSKASAQYRILYSSTSGIDSSKASIVSGALFIPQGTPPKGGWPLLVWGHGTVGLADTCAPSWAGRLYIGVEHLDKWLDEGFAVVATDYEGLGTQGAHWLINNPMLAYNMLDSATAVIQANLKIANKVILSGESQGGAGAFAAAAYAPQYAPKLNIKGTVATGVIYRDRNANKQEIIRSNPHEVVTAIALPMYSFIAAQSYNPKLKTEDVFTEKALPFVERARNTCIITLQRDVTSAGLTFANVLKEKPNETYTKTIEEMQEKFGYFPTLKINHPVFIATGANDKTPDVRGQLKLMKDSCQAGTIIEGHSDAVPISMKDAVPFAKKVLADQKIKPICQPILE</sequence>
<dbReference type="GO" id="GO:0004806">
    <property type="term" value="F:triacylglycerol lipase activity"/>
    <property type="evidence" value="ECO:0007669"/>
    <property type="project" value="InterPro"/>
</dbReference>
<accession>A0A8X8KG34</accession>
<reference evidence="2" key="1">
    <citation type="submission" date="2021-07" db="EMBL/GenBank/DDBJ databases">
        <authorList>
            <person name="Fernandez M."/>
            <person name="Pereira P."/>
            <person name="Torres Tejerizo G.A."/>
            <person name="Gonzalez P."/>
            <person name="Agostini E."/>
        </authorList>
    </citation>
    <scope>NUCLEOTIDE SEQUENCE</scope>
    <source>
        <strain evidence="2">SFC 500-1A</strain>
    </source>
</reference>
<name>A0A8X8KG34_ACIGI</name>
<dbReference type="Proteomes" id="UP000887320">
    <property type="component" value="Unassembled WGS sequence"/>
</dbReference>
<feature type="chain" id="PRO_5036497104" evidence="1">
    <location>
        <begin position="23"/>
        <end position="405"/>
    </location>
</feature>
<organism evidence="2 3">
    <name type="scientific">Acinetobacter guillouiae</name>
    <name type="common">Acinetobacter genomosp. 11</name>
    <dbReference type="NCBI Taxonomy" id="106649"/>
    <lineage>
        <taxon>Bacteria</taxon>
        <taxon>Pseudomonadati</taxon>
        <taxon>Pseudomonadota</taxon>
        <taxon>Gammaproteobacteria</taxon>
        <taxon>Moraxellales</taxon>
        <taxon>Moraxellaceae</taxon>
        <taxon>Acinetobacter</taxon>
    </lineage>
</organism>
<dbReference type="RefSeq" id="WP_234623756.1">
    <property type="nucleotide sequence ID" value="NZ_JAHWXT010000005.1"/>
</dbReference>
<dbReference type="PIRSF" id="PIRSF029171">
    <property type="entry name" value="Esterase_LipA"/>
    <property type="match status" value="1"/>
</dbReference>
<proteinExistence type="predicted"/>
<dbReference type="InterPro" id="IPR005152">
    <property type="entry name" value="Lipase_secreted"/>
</dbReference>
<protein>
    <submittedName>
        <fullName evidence="2">Lipase family protein</fullName>
    </submittedName>
</protein>
<dbReference type="Gene3D" id="3.40.50.1820">
    <property type="entry name" value="alpha/beta hydrolase"/>
    <property type="match status" value="1"/>
</dbReference>
<dbReference type="EMBL" id="JAHWXT010000005">
    <property type="protein sequence ID" value="MCF0265676.1"/>
    <property type="molecule type" value="Genomic_DNA"/>
</dbReference>
<comment type="caution">
    <text evidence="2">The sequence shown here is derived from an EMBL/GenBank/DDBJ whole genome shotgun (WGS) entry which is preliminary data.</text>
</comment>
<evidence type="ECO:0000313" key="2">
    <source>
        <dbReference type="EMBL" id="MCF0265676.1"/>
    </source>
</evidence>
<dbReference type="PANTHER" id="PTHR34853:SF1">
    <property type="entry name" value="LIPASE 5"/>
    <property type="match status" value="1"/>
</dbReference>
<dbReference type="SUPFAM" id="SSF53474">
    <property type="entry name" value="alpha/beta-Hydrolases"/>
    <property type="match status" value="1"/>
</dbReference>
<dbReference type="GO" id="GO:0016042">
    <property type="term" value="P:lipid catabolic process"/>
    <property type="evidence" value="ECO:0007669"/>
    <property type="project" value="InterPro"/>
</dbReference>
<dbReference type="Pfam" id="PF03583">
    <property type="entry name" value="LIP"/>
    <property type="match status" value="1"/>
</dbReference>
<dbReference type="InterPro" id="IPR029058">
    <property type="entry name" value="AB_hydrolase_fold"/>
</dbReference>
<dbReference type="PANTHER" id="PTHR34853">
    <property type="match status" value="1"/>
</dbReference>
<feature type="signal peptide" evidence="1">
    <location>
        <begin position="1"/>
        <end position="22"/>
    </location>
</feature>
<dbReference type="AlphaFoldDB" id="A0A8X8KG34"/>
<evidence type="ECO:0000256" key="1">
    <source>
        <dbReference type="SAM" id="SignalP"/>
    </source>
</evidence>
<evidence type="ECO:0000313" key="3">
    <source>
        <dbReference type="Proteomes" id="UP000887320"/>
    </source>
</evidence>
<gene>
    <name evidence="2" type="ORF">KW868_14600</name>
</gene>